<keyword evidence="3" id="KW-1185">Reference proteome</keyword>
<keyword evidence="1" id="KW-0812">Transmembrane</keyword>
<proteinExistence type="predicted"/>
<evidence type="ECO:0000313" key="2">
    <source>
        <dbReference type="EMBL" id="CVK17182.1"/>
    </source>
</evidence>
<keyword evidence="1" id="KW-0472">Membrane</keyword>
<dbReference type="OrthoDB" id="1495699at2"/>
<accession>A0A0X3AS65</accession>
<protein>
    <submittedName>
        <fullName evidence="2">Uncharacterized protein</fullName>
    </submittedName>
</protein>
<dbReference type="STRING" id="1586267.GCA_001418685_02046"/>
<organism evidence="2 3">
    <name type="scientific">Apibacter mensalis</name>
    <dbReference type="NCBI Taxonomy" id="1586267"/>
    <lineage>
        <taxon>Bacteria</taxon>
        <taxon>Pseudomonadati</taxon>
        <taxon>Bacteroidota</taxon>
        <taxon>Flavobacteriia</taxon>
        <taxon>Flavobacteriales</taxon>
        <taxon>Weeksellaceae</taxon>
        <taxon>Apibacter</taxon>
    </lineage>
</organism>
<feature type="transmembrane region" description="Helical" evidence="1">
    <location>
        <begin position="6"/>
        <end position="23"/>
    </location>
</feature>
<keyword evidence="1" id="KW-1133">Transmembrane helix</keyword>
<gene>
    <name evidence="2" type="ORF">Ga0061079_1199</name>
</gene>
<reference evidence="2 3" key="1">
    <citation type="submission" date="2016-01" db="EMBL/GenBank/DDBJ databases">
        <authorList>
            <person name="McClelland M."/>
            <person name="Jain A."/>
            <person name="Saraogi P."/>
            <person name="Mendelson R."/>
            <person name="Westerman R."/>
            <person name="SanMiguel P."/>
            <person name="Csonka L."/>
        </authorList>
    </citation>
    <scope>NUCLEOTIDE SEQUENCE [LARGE SCALE GENOMIC DNA]</scope>
    <source>
        <strain evidence="2 3">R-53146</strain>
    </source>
</reference>
<sequence length="156" mass="18469">MKKKKIIVIIISIILLFLILDFWNEMSRKYYCLTEDKCITVWKRSDGYCYIIPGKYTSWFKPKDNYIKADNLDDGFGIYWFNNNPKEIIVDSYNYSIVNNNKDNIQMLEYNKNPKYFENLLYDADGLGDLYLKGTVSKLLIDIKDGYAFTNDGRKL</sequence>
<name>A0A0X3AS65_9FLAO</name>
<evidence type="ECO:0000256" key="1">
    <source>
        <dbReference type="SAM" id="Phobius"/>
    </source>
</evidence>
<dbReference type="RefSeq" id="WP_055426345.1">
    <property type="nucleotide sequence ID" value="NZ_FCOR01000019.1"/>
</dbReference>
<evidence type="ECO:0000313" key="3">
    <source>
        <dbReference type="Proteomes" id="UP000182761"/>
    </source>
</evidence>
<dbReference type="Proteomes" id="UP000182761">
    <property type="component" value="Unassembled WGS sequence"/>
</dbReference>
<dbReference type="AlphaFoldDB" id="A0A0X3AS65"/>
<dbReference type="EMBL" id="FCOR01000019">
    <property type="protein sequence ID" value="CVK17182.1"/>
    <property type="molecule type" value="Genomic_DNA"/>
</dbReference>